<dbReference type="GO" id="GO:0016887">
    <property type="term" value="F:ATP hydrolysis activity"/>
    <property type="evidence" value="ECO:0007669"/>
    <property type="project" value="InterPro"/>
</dbReference>
<dbReference type="SUPFAM" id="SSF46894">
    <property type="entry name" value="C-terminal effector domain of the bipartite response regulators"/>
    <property type="match status" value="1"/>
</dbReference>
<dbReference type="Pfam" id="PF03704">
    <property type="entry name" value="BTAD"/>
    <property type="match status" value="1"/>
</dbReference>
<organism evidence="6 7">
    <name type="scientific">Nostocoides australiense Ben110</name>
    <dbReference type="NCBI Taxonomy" id="1193182"/>
    <lineage>
        <taxon>Bacteria</taxon>
        <taxon>Bacillati</taxon>
        <taxon>Actinomycetota</taxon>
        <taxon>Actinomycetes</taxon>
        <taxon>Micrococcales</taxon>
        <taxon>Intrasporangiaceae</taxon>
        <taxon>Nostocoides</taxon>
    </lineage>
</organism>
<evidence type="ECO:0000313" key="7">
    <source>
        <dbReference type="Proteomes" id="UP000035763"/>
    </source>
</evidence>
<evidence type="ECO:0000256" key="1">
    <source>
        <dbReference type="ARBA" id="ARBA00005820"/>
    </source>
</evidence>
<feature type="DNA-binding region" description="OmpR/PhoB-type" evidence="3">
    <location>
        <begin position="1"/>
        <end position="90"/>
    </location>
</feature>
<evidence type="ECO:0000256" key="2">
    <source>
        <dbReference type="ARBA" id="ARBA00023125"/>
    </source>
</evidence>
<dbReference type="GO" id="GO:0000160">
    <property type="term" value="P:phosphorelay signal transduction system"/>
    <property type="evidence" value="ECO:0007669"/>
    <property type="project" value="InterPro"/>
</dbReference>
<dbReference type="InterPro" id="IPR011990">
    <property type="entry name" value="TPR-like_helical_dom_sf"/>
</dbReference>
<evidence type="ECO:0000259" key="5">
    <source>
        <dbReference type="PROSITE" id="PS51755"/>
    </source>
</evidence>
<evidence type="ECO:0000313" key="6">
    <source>
        <dbReference type="EMBL" id="CCH75652.1"/>
    </source>
</evidence>
<dbReference type="Pfam" id="PF00486">
    <property type="entry name" value="Trans_reg_C"/>
    <property type="match status" value="1"/>
</dbReference>
<dbReference type="SUPFAM" id="SSF48452">
    <property type="entry name" value="TPR-like"/>
    <property type="match status" value="2"/>
</dbReference>
<dbReference type="InterPro" id="IPR001867">
    <property type="entry name" value="OmpR/PhoB-type_DNA-bd"/>
</dbReference>
<dbReference type="Gene3D" id="1.10.10.10">
    <property type="entry name" value="Winged helix-like DNA-binding domain superfamily/Winged helix DNA-binding domain"/>
    <property type="match status" value="1"/>
</dbReference>
<dbReference type="CDD" id="cd15831">
    <property type="entry name" value="BTAD"/>
    <property type="match status" value="1"/>
</dbReference>
<name>W6K285_9MICO</name>
<dbReference type="STRING" id="1193182.BN11_870004"/>
<feature type="region of interest" description="Disordered" evidence="4">
    <location>
        <begin position="244"/>
        <end position="263"/>
    </location>
</feature>
<proteinExistence type="inferred from homology"/>
<dbReference type="Gene3D" id="1.25.40.10">
    <property type="entry name" value="Tetratricopeptide repeat domain"/>
    <property type="match status" value="2"/>
</dbReference>
<protein>
    <submittedName>
        <fullName evidence="6">Putative transcriptional regulator</fullName>
    </submittedName>
</protein>
<dbReference type="Proteomes" id="UP000035763">
    <property type="component" value="Unassembled WGS sequence"/>
</dbReference>
<dbReference type="PRINTS" id="PR00364">
    <property type="entry name" value="DISEASERSIST"/>
</dbReference>
<dbReference type="SUPFAM" id="SSF52540">
    <property type="entry name" value="P-loop containing nucleoside triphosphate hydrolases"/>
    <property type="match status" value="1"/>
</dbReference>
<dbReference type="SMART" id="SM00862">
    <property type="entry name" value="Trans_reg_C"/>
    <property type="match status" value="1"/>
</dbReference>
<dbReference type="PANTHER" id="PTHR47691:SF3">
    <property type="entry name" value="HTH-TYPE TRANSCRIPTIONAL REGULATOR RV0890C-RELATED"/>
    <property type="match status" value="1"/>
</dbReference>
<dbReference type="AlphaFoldDB" id="W6K285"/>
<dbReference type="InterPro" id="IPR036388">
    <property type="entry name" value="WH-like_DNA-bd_sf"/>
</dbReference>
<dbReference type="InterPro" id="IPR027417">
    <property type="entry name" value="P-loop_NTPase"/>
</dbReference>
<comment type="caution">
    <text evidence="6">The sequence shown here is derived from an EMBL/GenBank/DDBJ whole genome shotgun (WGS) entry which is preliminary data.</text>
</comment>
<feature type="compositionally biased region" description="Low complexity" evidence="4">
    <location>
        <begin position="245"/>
        <end position="263"/>
    </location>
</feature>
<dbReference type="Pfam" id="PF13401">
    <property type="entry name" value="AAA_22"/>
    <property type="match status" value="1"/>
</dbReference>
<dbReference type="GO" id="GO:0006355">
    <property type="term" value="P:regulation of DNA-templated transcription"/>
    <property type="evidence" value="ECO:0007669"/>
    <property type="project" value="InterPro"/>
</dbReference>
<keyword evidence="2 3" id="KW-0238">DNA-binding</keyword>
<dbReference type="PROSITE" id="PS51755">
    <property type="entry name" value="OMPR_PHOB"/>
    <property type="match status" value="1"/>
</dbReference>
<dbReference type="GO" id="GO:0003677">
    <property type="term" value="F:DNA binding"/>
    <property type="evidence" value="ECO:0007669"/>
    <property type="project" value="UniProtKB-UniRule"/>
</dbReference>
<comment type="similarity">
    <text evidence="1">Belongs to the AfsR/DnrI/RedD regulatory family.</text>
</comment>
<gene>
    <name evidence="6" type="ORF">BN11_870004</name>
</gene>
<accession>W6K285</accession>
<dbReference type="PANTHER" id="PTHR47691">
    <property type="entry name" value="REGULATOR-RELATED"/>
    <property type="match status" value="1"/>
</dbReference>
<dbReference type="InterPro" id="IPR049945">
    <property type="entry name" value="AAA_22"/>
</dbReference>
<feature type="domain" description="OmpR/PhoB-type" evidence="5">
    <location>
        <begin position="1"/>
        <end position="90"/>
    </location>
</feature>
<dbReference type="CDD" id="cd00383">
    <property type="entry name" value="trans_reg_C"/>
    <property type="match status" value="1"/>
</dbReference>
<reference evidence="6 7" key="1">
    <citation type="journal article" date="2013" name="ISME J.">
        <title>A metabolic model for members of the genus Tetrasphaera involved in enhanced biological phosphorus removal.</title>
        <authorList>
            <person name="Kristiansen R."/>
            <person name="Nguyen H.T.T."/>
            <person name="Saunders A.M."/>
            <person name="Nielsen J.L."/>
            <person name="Wimmer R."/>
            <person name="Le V.Q."/>
            <person name="McIlroy S.J."/>
            <person name="Petrovski S."/>
            <person name="Seviour R.J."/>
            <person name="Calteau A."/>
            <person name="Nielsen K.L."/>
            <person name="Nielsen P.H."/>
        </authorList>
    </citation>
    <scope>NUCLEOTIDE SEQUENCE [LARGE SCALE GENOMIC DNA]</scope>
    <source>
        <strain evidence="6 7">Ben110</strain>
    </source>
</reference>
<dbReference type="InterPro" id="IPR005158">
    <property type="entry name" value="BTAD"/>
</dbReference>
<evidence type="ECO:0000256" key="4">
    <source>
        <dbReference type="SAM" id="MobiDB-lite"/>
    </source>
</evidence>
<dbReference type="EMBL" id="CAJA01000515">
    <property type="protein sequence ID" value="CCH75652.1"/>
    <property type="molecule type" value="Genomic_DNA"/>
</dbReference>
<dbReference type="InterPro" id="IPR016032">
    <property type="entry name" value="Sig_transdc_resp-reg_C-effctor"/>
</dbReference>
<evidence type="ECO:0000256" key="3">
    <source>
        <dbReference type="PROSITE-ProRule" id="PRU01091"/>
    </source>
</evidence>
<dbReference type="SMART" id="SM01043">
    <property type="entry name" value="BTAD"/>
    <property type="match status" value="1"/>
</dbReference>
<sequence>MVRVDYRVLGALQAGPDAAVLRGQRARDVLALLLMRRGRPVTPDAILDAVWGADAHTLDTSVVHTVIARLRRALGPHAIHRHDAGYQLHPRATLDADEFTRLISAARALVPDRRREIIELLQQALLLWSGPEAFGGVSDELVAGARPRLHELRDAAVEELAERLLAGGTVGELTDAVLALQDLAEREPLRERAHELLMEGLYRLGRQGEALTVYDRLRRGLRDELGIDPGPATAAMQVRILNQDPSVGPAPRSAPARRGVVPRPRTRTIGRGAELRQLADLAGAGRRLITIVGPGGVGKSRLLIEYAHTLPADARLVYAELPCGADVSAAEVAETIARAAGLTLGGGDPVDTLVTALRDSEEIVLLDEAEWSVAATATLIERLLSDVAGPRIVLTSRVPLGLVGESQLPLAPLAAPAPGATPDGVSVSPAVQLFVERLGDHLPGLRLSQDDYARAAEITRRVDGLPLALEIVAGQSIASSVTELLSLVESPLDIEAVERDRTARQRTLRETLAWSVDRLPEASRIVLRRLAVFSGTFDMAAAEAIVGHVPTIAAADIPAAIRTLIREAQIQVVRRGGQARMRILRPSRAFLMEHLSEADETEDTMRRYRGWYAARWRDQLLTDALIKEVATSYPDYHSALRDALRLRDAETLGDLAIVLCRYWFFVETGSEGVRLVRAALATGVLSPRHTAILRLLEAALLPQDQGLEQRSVLDDLVPDLADDADWLGRLHILRSVGPYVHGDFPRALECAQEAVAHAQAQAEHHVPEALGAYAVMLAALGRATEAVAAGQEAWRLIAAAPSAVDLTQVVPKVALALIDSDHPREALEILDRALAQVEEELGLAPPSLFTTNAGWAALGSGDPGSALLRFAQSLDQLAGGGDLLVTGEVLSGAGAAMAALSSDGAADVLDLADEHLRVAGAVLTPWQAAVVERHRAALPARAKSGLVLGPDFARGSMLIRHAADQHRSG</sequence>
<keyword evidence="7" id="KW-1185">Reference proteome</keyword>